<keyword evidence="2" id="KW-1133">Transmembrane helix</keyword>
<protein>
    <recommendedName>
        <fullName evidence="5">DUF3017 domain-containing protein</fullName>
    </recommendedName>
</protein>
<feature type="compositionally biased region" description="Basic and acidic residues" evidence="1">
    <location>
        <begin position="10"/>
        <end position="31"/>
    </location>
</feature>
<evidence type="ECO:0000313" key="3">
    <source>
        <dbReference type="EMBL" id="SDE91570.1"/>
    </source>
</evidence>
<gene>
    <name evidence="3" type="ORF">SAMN05216377_102456</name>
</gene>
<evidence type="ECO:0000256" key="1">
    <source>
        <dbReference type="SAM" id="MobiDB-lite"/>
    </source>
</evidence>
<evidence type="ECO:0000256" key="2">
    <source>
        <dbReference type="SAM" id="Phobius"/>
    </source>
</evidence>
<keyword evidence="2" id="KW-0472">Membrane</keyword>
<feature type="transmembrane region" description="Helical" evidence="2">
    <location>
        <begin position="211"/>
        <end position="229"/>
    </location>
</feature>
<accession>A0A1G7GTS5</accession>
<dbReference type="RefSeq" id="WP_281245809.1">
    <property type="nucleotide sequence ID" value="NZ_FNBE01000002.1"/>
</dbReference>
<sequence>MSRAEEEPDQPDRPDRADAWPARSERDRRAASDQSSAPHPSGGDAAIRPGWSRRPWPAAQSAAAPASQPAALPVDPPADRPDASSGPPPGPPTARPAAQAAGPPAGPPWRVPSPPPNPSPVMPEVGAGGPSARTQPTPVVRSAAERRTGTPMPPEAATLGAAGPHSADVPRTTPTRVGPRAWLETHGALLIVLLIAAFGMVQVLTEHWRQGSALLGGSLLVAAVLRGVLPPPRAGLLAIRGRIVDVVCYTGFGIAVLLLALTITRGSLTVG</sequence>
<feature type="compositionally biased region" description="Low complexity" evidence="1">
    <location>
        <begin position="57"/>
        <end position="73"/>
    </location>
</feature>
<evidence type="ECO:0000313" key="4">
    <source>
        <dbReference type="Proteomes" id="UP000198967"/>
    </source>
</evidence>
<keyword evidence="2" id="KW-0812">Transmembrane</keyword>
<feature type="region of interest" description="Disordered" evidence="1">
    <location>
        <begin position="1"/>
        <end position="172"/>
    </location>
</feature>
<dbReference type="InterPro" id="IPR021385">
    <property type="entry name" value="DUF3017"/>
</dbReference>
<dbReference type="AlphaFoldDB" id="A0A1G7GTS5"/>
<keyword evidence="4" id="KW-1185">Reference proteome</keyword>
<feature type="transmembrane region" description="Helical" evidence="2">
    <location>
        <begin position="241"/>
        <end position="263"/>
    </location>
</feature>
<name>A0A1G7GTS5_PSEOR</name>
<evidence type="ECO:0008006" key="5">
    <source>
        <dbReference type="Google" id="ProtNLM"/>
    </source>
</evidence>
<dbReference type="Pfam" id="PF11222">
    <property type="entry name" value="DUF3017"/>
    <property type="match status" value="1"/>
</dbReference>
<dbReference type="EMBL" id="FNBE01000002">
    <property type="protein sequence ID" value="SDE91570.1"/>
    <property type="molecule type" value="Genomic_DNA"/>
</dbReference>
<dbReference type="Proteomes" id="UP000198967">
    <property type="component" value="Unassembled WGS sequence"/>
</dbReference>
<feature type="transmembrane region" description="Helical" evidence="2">
    <location>
        <begin position="186"/>
        <end position="205"/>
    </location>
</feature>
<organism evidence="3 4">
    <name type="scientific">Pseudonocardia oroxyli</name>
    <dbReference type="NCBI Taxonomy" id="366584"/>
    <lineage>
        <taxon>Bacteria</taxon>
        <taxon>Bacillati</taxon>
        <taxon>Actinomycetota</taxon>
        <taxon>Actinomycetes</taxon>
        <taxon>Pseudonocardiales</taxon>
        <taxon>Pseudonocardiaceae</taxon>
        <taxon>Pseudonocardia</taxon>
    </lineage>
</organism>
<feature type="compositionally biased region" description="Pro residues" evidence="1">
    <location>
        <begin position="104"/>
        <end position="121"/>
    </location>
</feature>
<reference evidence="3 4" key="1">
    <citation type="submission" date="2016-10" db="EMBL/GenBank/DDBJ databases">
        <authorList>
            <person name="de Groot N.N."/>
        </authorList>
    </citation>
    <scope>NUCLEOTIDE SEQUENCE [LARGE SCALE GENOMIC DNA]</scope>
    <source>
        <strain evidence="3 4">CGMCC 4.3143</strain>
    </source>
</reference>
<proteinExistence type="predicted"/>
<dbReference type="STRING" id="366584.SAMN05216377_102456"/>